<sequence>MEKFPELFARTLTRNNDLDSLQNINPTVTMVEMIGIPDNNSINMENQQNIANYLESDSESNSEYNESESIISEDNDDNNDNEYINQTNSELEIQFTSISTLDSSFNWNVDLIQGPQQTICEQNDYPNEAYKGFVNIIEKYGLSNKAEYRHICEALRELLMNQDLAETMQFNFEYKSQGSKGREYSEMFNCQWWETVQANIPNSAGILSLMLYSDATNCDVYGKTSRHPIFLTLGNIPWKKRNKPEGKAFVGLLPIPIAHNQIEQKDKNFQLFTKYLFHKAIATILDPLKSQYDNGVYIYINNQPKWFQ</sequence>
<dbReference type="EMBL" id="LLXH01000647">
    <property type="protein sequence ID" value="PKC64343.1"/>
    <property type="molecule type" value="Genomic_DNA"/>
</dbReference>
<evidence type="ECO:0000313" key="2">
    <source>
        <dbReference type="EMBL" id="PKC64343.1"/>
    </source>
</evidence>
<reference evidence="2 3" key="2">
    <citation type="submission" date="2017-10" db="EMBL/GenBank/DDBJ databases">
        <title>Genome analyses suggest a sexual origin of heterokaryosis in a supposedly ancient asexual fungus.</title>
        <authorList>
            <person name="Corradi N."/>
            <person name="Sedzielewska K."/>
            <person name="Noel J."/>
            <person name="Charron P."/>
            <person name="Farinelli L."/>
            <person name="Marton T."/>
            <person name="Kruger M."/>
            <person name="Pelin A."/>
            <person name="Brachmann A."/>
            <person name="Corradi N."/>
        </authorList>
    </citation>
    <scope>NUCLEOTIDE SEQUENCE [LARGE SCALE GENOMIC DNA]</scope>
    <source>
        <strain evidence="2 3">A1</strain>
    </source>
</reference>
<proteinExistence type="predicted"/>
<name>A0A2N0RM19_9GLOM</name>
<protein>
    <submittedName>
        <fullName evidence="2">Uncharacterized protein</fullName>
    </submittedName>
</protein>
<evidence type="ECO:0000313" key="3">
    <source>
        <dbReference type="Proteomes" id="UP000232688"/>
    </source>
</evidence>
<accession>A0A2N0RM19</accession>
<dbReference type="Pfam" id="PF18759">
    <property type="entry name" value="Plavaka"/>
    <property type="match status" value="1"/>
</dbReference>
<feature type="region of interest" description="Disordered" evidence="1">
    <location>
        <begin position="56"/>
        <end position="79"/>
    </location>
</feature>
<dbReference type="VEuPathDB" id="FungiDB:RhiirA1_396153"/>
<comment type="caution">
    <text evidence="2">The sequence shown here is derived from an EMBL/GenBank/DDBJ whole genome shotgun (WGS) entry which is preliminary data.</text>
</comment>
<organism evidence="2 3">
    <name type="scientific">Rhizophagus irregularis</name>
    <dbReference type="NCBI Taxonomy" id="588596"/>
    <lineage>
        <taxon>Eukaryota</taxon>
        <taxon>Fungi</taxon>
        <taxon>Fungi incertae sedis</taxon>
        <taxon>Mucoromycota</taxon>
        <taxon>Glomeromycotina</taxon>
        <taxon>Glomeromycetes</taxon>
        <taxon>Glomerales</taxon>
        <taxon>Glomeraceae</taxon>
        <taxon>Rhizophagus</taxon>
    </lineage>
</organism>
<dbReference type="InterPro" id="IPR041078">
    <property type="entry name" value="Plavaka"/>
</dbReference>
<dbReference type="Proteomes" id="UP000232688">
    <property type="component" value="Unassembled WGS sequence"/>
</dbReference>
<reference evidence="2 3" key="1">
    <citation type="submission" date="2017-10" db="EMBL/GenBank/DDBJ databases">
        <title>Extensive intraspecific genome diversity in a model arbuscular mycorrhizal fungus.</title>
        <authorList>
            <person name="Chen E.C.H."/>
            <person name="Morin E."/>
            <person name="Baudet D."/>
            <person name="Noel J."/>
            <person name="Ndikumana S."/>
            <person name="Charron P."/>
            <person name="St-Onge C."/>
            <person name="Giorgi J."/>
            <person name="Grigoriev I.V."/>
            <person name="Roux C."/>
            <person name="Martin F.M."/>
            <person name="Corradi N."/>
        </authorList>
    </citation>
    <scope>NUCLEOTIDE SEQUENCE [LARGE SCALE GENOMIC DNA]</scope>
    <source>
        <strain evidence="2 3">A1</strain>
    </source>
</reference>
<dbReference type="VEuPathDB" id="FungiDB:FUN_012507"/>
<dbReference type="AlphaFoldDB" id="A0A2N0RM19"/>
<feature type="compositionally biased region" description="Low complexity" evidence="1">
    <location>
        <begin position="59"/>
        <end position="70"/>
    </location>
</feature>
<evidence type="ECO:0000256" key="1">
    <source>
        <dbReference type="SAM" id="MobiDB-lite"/>
    </source>
</evidence>
<gene>
    <name evidence="2" type="ORF">RhiirA1_396153</name>
</gene>